<feature type="domain" description="Septin-type G" evidence="3">
    <location>
        <begin position="131"/>
        <end position="426"/>
    </location>
</feature>
<dbReference type="GO" id="GO:0005525">
    <property type="term" value="F:GTP binding"/>
    <property type="evidence" value="ECO:0007669"/>
    <property type="project" value="UniProtKB-KW"/>
</dbReference>
<sequence length="434" mass="46963">MVSFLKRRKGAEPSPSSPAIRHSLSLPDLTTPLLDPASWEEVPSFLTTTIPAPPSPHNRKPSLIGGKASIQFHRPFTPWQVVNAGSKGAADTDGTGDFRTSRVRSWGRDSTATDATALARVSVRRRGKSKVPSKLNVVVVGGKGVGKTSFINLLSDSLKEHIHGNSQSHETPSSPTAPGPPVSPGTTPRSTSARTTRLSSTTLLVDASEWVQLRLIDTPGLELGSEAVQTVLYLIDARTVLHPPTEAAVASELALGVDWSSAGIFDDTRRPSPELASPIEPKLNEVDISNIRRLGERGNVLPVVTHADALTIAELSAVRGVLRHELGEVLNDVFGPIDEEPEAIDEPLSPISTASKPITQAIHAVFNPEVRGRFVRQFPWGQADVMDPDTSDFVALRETILREARTFRSTTSEVLYERYRTERLLAKHASRAAL</sequence>
<dbReference type="InterPro" id="IPR027417">
    <property type="entry name" value="P-loop_NTPase"/>
</dbReference>
<feature type="compositionally biased region" description="Low complexity" evidence="2">
    <location>
        <begin position="186"/>
        <end position="199"/>
    </location>
</feature>
<reference evidence="4 5" key="1">
    <citation type="submission" date="2018-11" db="EMBL/GenBank/DDBJ databases">
        <title>Genome sequence of Saitozyma podzolica DSM 27192.</title>
        <authorList>
            <person name="Aliyu H."/>
            <person name="Gorte O."/>
            <person name="Ochsenreither K."/>
        </authorList>
    </citation>
    <scope>NUCLEOTIDE SEQUENCE [LARGE SCALE GENOMIC DNA]</scope>
    <source>
        <strain evidence="4 5">DSM 27192</strain>
    </source>
</reference>
<comment type="caution">
    <text evidence="4">The sequence shown here is derived from an EMBL/GenBank/DDBJ whole genome shotgun (WGS) entry which is preliminary data.</text>
</comment>
<dbReference type="Pfam" id="PF00735">
    <property type="entry name" value="Septin"/>
    <property type="match status" value="1"/>
</dbReference>
<dbReference type="InterPro" id="IPR030379">
    <property type="entry name" value="G_SEPTIN_dom"/>
</dbReference>
<keyword evidence="1" id="KW-0547">Nucleotide-binding</keyword>
<dbReference type="PROSITE" id="PS51719">
    <property type="entry name" value="G_SEPTIN"/>
    <property type="match status" value="1"/>
</dbReference>
<keyword evidence="5" id="KW-1185">Reference proteome</keyword>
<feature type="region of interest" description="Disordered" evidence="2">
    <location>
        <begin position="1"/>
        <end position="24"/>
    </location>
</feature>
<evidence type="ECO:0000313" key="4">
    <source>
        <dbReference type="EMBL" id="RSH93874.1"/>
    </source>
</evidence>
<comment type="similarity">
    <text evidence="1">Belongs to the TRAFAC class TrmE-Era-EngA-EngB-Septin-like GTPase superfamily. Septin GTPase family.</text>
</comment>
<gene>
    <name evidence="4" type="ORF">EHS25_006525</name>
</gene>
<dbReference type="STRING" id="1890683.A0A427YRX4"/>
<evidence type="ECO:0000313" key="5">
    <source>
        <dbReference type="Proteomes" id="UP000279259"/>
    </source>
</evidence>
<keyword evidence="1" id="KW-0342">GTP-binding</keyword>
<dbReference type="Gene3D" id="3.40.50.300">
    <property type="entry name" value="P-loop containing nucleotide triphosphate hydrolases"/>
    <property type="match status" value="1"/>
</dbReference>
<feature type="compositionally biased region" description="Polar residues" evidence="2">
    <location>
        <begin position="164"/>
        <end position="174"/>
    </location>
</feature>
<evidence type="ECO:0000256" key="1">
    <source>
        <dbReference type="RuleBase" id="RU004560"/>
    </source>
</evidence>
<dbReference type="OrthoDB" id="10261408at2759"/>
<name>A0A427YRX4_9TREE</name>
<organism evidence="4 5">
    <name type="scientific">Saitozyma podzolica</name>
    <dbReference type="NCBI Taxonomy" id="1890683"/>
    <lineage>
        <taxon>Eukaryota</taxon>
        <taxon>Fungi</taxon>
        <taxon>Dikarya</taxon>
        <taxon>Basidiomycota</taxon>
        <taxon>Agaricomycotina</taxon>
        <taxon>Tremellomycetes</taxon>
        <taxon>Tremellales</taxon>
        <taxon>Trimorphomycetaceae</taxon>
        <taxon>Saitozyma</taxon>
    </lineage>
</organism>
<feature type="region of interest" description="Disordered" evidence="2">
    <location>
        <begin position="162"/>
        <end position="199"/>
    </location>
</feature>
<dbReference type="Proteomes" id="UP000279259">
    <property type="component" value="Unassembled WGS sequence"/>
</dbReference>
<dbReference type="AlphaFoldDB" id="A0A427YRX4"/>
<accession>A0A427YRX4</accession>
<protein>
    <recommendedName>
        <fullName evidence="3">Septin-type G domain-containing protein</fullName>
    </recommendedName>
</protein>
<dbReference type="EMBL" id="RSCD01000003">
    <property type="protein sequence ID" value="RSH93874.1"/>
    <property type="molecule type" value="Genomic_DNA"/>
</dbReference>
<evidence type="ECO:0000256" key="2">
    <source>
        <dbReference type="SAM" id="MobiDB-lite"/>
    </source>
</evidence>
<proteinExistence type="inferred from homology"/>
<evidence type="ECO:0000259" key="3">
    <source>
        <dbReference type="PROSITE" id="PS51719"/>
    </source>
</evidence>
<dbReference type="SUPFAM" id="SSF52540">
    <property type="entry name" value="P-loop containing nucleoside triphosphate hydrolases"/>
    <property type="match status" value="1"/>
</dbReference>